<evidence type="ECO:0000313" key="3">
    <source>
        <dbReference type="Proteomes" id="UP000663792"/>
    </source>
</evidence>
<dbReference type="InterPro" id="IPR029058">
    <property type="entry name" value="AB_hydrolase_fold"/>
</dbReference>
<dbReference type="InterPro" id="IPR050471">
    <property type="entry name" value="AB_hydrolase"/>
</dbReference>
<sequence length="265" mass="28028">MPKAVVNGVELNYEEAGEGPPLLLISGLGANRNAWATVVPVLSQQYRVITFDNRGTGQSEVPPGPYSMSDLAADTAALIDHLGIGPVPVVGWSMGGVILQALMVEHPGKVSRAVLLSTFPSYTYVQHAWLDGLLALREQKVSPQVLATASLPWGFTGFALSNHDAVKVMLDMGAQDPEPTSAEGFAAQAHGIRRFDIVDQLPTIKNVPTLVLVGAEDILTPPAQAIQMAQGIEGAELVVLPRGSHGMVIEFGGAVVPVIQEFLAR</sequence>
<evidence type="ECO:0000259" key="1">
    <source>
        <dbReference type="Pfam" id="PF00561"/>
    </source>
</evidence>
<dbReference type="Proteomes" id="UP000663792">
    <property type="component" value="Unassembled WGS sequence"/>
</dbReference>
<dbReference type="Pfam" id="PF00561">
    <property type="entry name" value="Abhydrolase_1"/>
    <property type="match status" value="1"/>
</dbReference>
<protein>
    <submittedName>
        <fullName evidence="2">Alpha/beta fold hydrolase</fullName>
    </submittedName>
</protein>
<comment type="caution">
    <text evidence="2">The sequence shown here is derived from an EMBL/GenBank/DDBJ whole genome shotgun (WGS) entry which is preliminary data.</text>
</comment>
<gene>
    <name evidence="2" type="ORF">JL106_13715</name>
</gene>
<dbReference type="PANTHER" id="PTHR43433:SF5">
    <property type="entry name" value="AB HYDROLASE-1 DOMAIN-CONTAINING PROTEIN"/>
    <property type="match status" value="1"/>
</dbReference>
<dbReference type="PANTHER" id="PTHR43433">
    <property type="entry name" value="HYDROLASE, ALPHA/BETA FOLD FAMILY PROTEIN"/>
    <property type="match status" value="1"/>
</dbReference>
<keyword evidence="3" id="KW-1185">Reference proteome</keyword>
<keyword evidence="2" id="KW-0378">Hydrolase</keyword>
<dbReference type="Gene3D" id="3.40.50.1820">
    <property type="entry name" value="alpha/beta hydrolase"/>
    <property type="match status" value="1"/>
</dbReference>
<evidence type="ECO:0000313" key="2">
    <source>
        <dbReference type="EMBL" id="MBM9468337.1"/>
    </source>
</evidence>
<dbReference type="PRINTS" id="PR00111">
    <property type="entry name" value="ABHYDROLASE"/>
</dbReference>
<dbReference type="SUPFAM" id="SSF53474">
    <property type="entry name" value="alpha/beta-Hydrolases"/>
    <property type="match status" value="1"/>
</dbReference>
<dbReference type="EMBL" id="JAERWK010000017">
    <property type="protein sequence ID" value="MBM9468337.1"/>
    <property type="molecule type" value="Genomic_DNA"/>
</dbReference>
<accession>A0A938YH98</accession>
<reference evidence="2" key="1">
    <citation type="submission" date="2021-01" db="EMBL/GenBank/DDBJ databases">
        <title>YIM 132084 draft genome.</title>
        <authorList>
            <person name="An D."/>
        </authorList>
    </citation>
    <scope>NUCLEOTIDE SEQUENCE</scope>
    <source>
        <strain evidence="2">YIM 132084</strain>
    </source>
</reference>
<dbReference type="AlphaFoldDB" id="A0A938YH98"/>
<name>A0A938YH98_9ACTN</name>
<dbReference type="RefSeq" id="WP_205261299.1">
    <property type="nucleotide sequence ID" value="NZ_JAERWK010000017.1"/>
</dbReference>
<feature type="domain" description="AB hydrolase-1" evidence="1">
    <location>
        <begin position="20"/>
        <end position="250"/>
    </location>
</feature>
<organism evidence="2 3">
    <name type="scientific">Nakamurella leprariae</name>
    <dbReference type="NCBI Taxonomy" id="2803911"/>
    <lineage>
        <taxon>Bacteria</taxon>
        <taxon>Bacillati</taxon>
        <taxon>Actinomycetota</taxon>
        <taxon>Actinomycetes</taxon>
        <taxon>Nakamurellales</taxon>
        <taxon>Nakamurellaceae</taxon>
        <taxon>Nakamurella</taxon>
    </lineage>
</organism>
<dbReference type="GO" id="GO:0016787">
    <property type="term" value="F:hydrolase activity"/>
    <property type="evidence" value="ECO:0007669"/>
    <property type="project" value="UniProtKB-KW"/>
</dbReference>
<proteinExistence type="predicted"/>
<dbReference type="InterPro" id="IPR000073">
    <property type="entry name" value="AB_hydrolase_1"/>
</dbReference>